<proteinExistence type="predicted"/>
<keyword evidence="2" id="KW-1185">Reference proteome</keyword>
<comment type="caution">
    <text evidence="1">The sequence shown here is derived from an EMBL/GenBank/DDBJ whole genome shotgun (WGS) entry which is preliminary data.</text>
</comment>
<dbReference type="SUPFAM" id="SSF110087">
    <property type="entry name" value="DR1885-like metal-binding protein"/>
    <property type="match status" value="1"/>
</dbReference>
<evidence type="ECO:0000313" key="2">
    <source>
        <dbReference type="Proteomes" id="UP000620670"/>
    </source>
</evidence>
<accession>A0ABS0Y7Z5</accession>
<evidence type="ECO:0000313" key="1">
    <source>
        <dbReference type="EMBL" id="MBJ6128422.1"/>
    </source>
</evidence>
<dbReference type="InterPro" id="IPR058248">
    <property type="entry name" value="Lxx211020-like"/>
</dbReference>
<dbReference type="Pfam" id="PF04314">
    <property type="entry name" value="PCuAC"/>
    <property type="match status" value="1"/>
</dbReference>
<name>A0ABS0Y7Z5_9HYPH</name>
<gene>
    <name evidence="1" type="ORF">JAO75_23785</name>
</gene>
<organism evidence="1 2">
    <name type="scientific">Microvirga splendida</name>
    <dbReference type="NCBI Taxonomy" id="2795727"/>
    <lineage>
        <taxon>Bacteria</taxon>
        <taxon>Pseudomonadati</taxon>
        <taxon>Pseudomonadota</taxon>
        <taxon>Alphaproteobacteria</taxon>
        <taxon>Hyphomicrobiales</taxon>
        <taxon>Methylobacteriaceae</taxon>
        <taxon>Microvirga</taxon>
    </lineage>
</organism>
<dbReference type="InterPro" id="IPR007410">
    <property type="entry name" value="LpqE-like"/>
</dbReference>
<protein>
    <submittedName>
        <fullName evidence="1">Copper chaperone PCu(A)C</fullName>
    </submittedName>
</protein>
<reference evidence="2" key="1">
    <citation type="submission" date="2020-12" db="EMBL/GenBank/DDBJ databases">
        <title>Hymenobacter sp.</title>
        <authorList>
            <person name="Kim M.K."/>
        </authorList>
    </citation>
    <scope>NUCLEOTIDE SEQUENCE [LARGE SCALE GENOMIC DNA]</scope>
    <source>
        <strain evidence="2">BT325</strain>
    </source>
</reference>
<dbReference type="PANTHER" id="PTHR36302">
    <property type="entry name" value="BLR7088 PROTEIN"/>
    <property type="match status" value="1"/>
</dbReference>
<dbReference type="PANTHER" id="PTHR36302:SF1">
    <property type="entry name" value="COPPER CHAPERONE PCU(A)C"/>
    <property type="match status" value="1"/>
</dbReference>
<dbReference type="EMBL" id="JAELXT010000050">
    <property type="protein sequence ID" value="MBJ6128422.1"/>
    <property type="molecule type" value="Genomic_DNA"/>
</dbReference>
<dbReference type="Gene3D" id="2.60.40.1890">
    <property type="entry name" value="PCu(A)C copper chaperone"/>
    <property type="match status" value="1"/>
</dbReference>
<sequence>MSLLATSAVMAHEFKAGEVVVHHPVVRANPNGAKVGAGYLTIRNVGSTPDRLVSIESPAAASVQAHQNIREGGAIRMSEHKDGVLIPAGGEVSLMSGGDHMMFTDLKAPFKVGEPVTGTLIFERAGRVPVNFIVEPIGGSPAAEHAGHKVGS</sequence>
<dbReference type="Proteomes" id="UP000620670">
    <property type="component" value="Unassembled WGS sequence"/>
</dbReference>
<dbReference type="RefSeq" id="WP_199051693.1">
    <property type="nucleotide sequence ID" value="NZ_JAELXT010000050.1"/>
</dbReference>
<dbReference type="InterPro" id="IPR036182">
    <property type="entry name" value="PCuAC_sf"/>
</dbReference>